<dbReference type="Gene3D" id="3.60.10.10">
    <property type="entry name" value="Endonuclease/exonuclease/phosphatase"/>
    <property type="match status" value="1"/>
</dbReference>
<comment type="caution">
    <text evidence="3">The sequence shown here is derived from an EMBL/GenBank/DDBJ whole genome shotgun (WGS) entry which is preliminary data.</text>
</comment>
<evidence type="ECO:0000313" key="4">
    <source>
        <dbReference type="Proteomes" id="UP000245469"/>
    </source>
</evidence>
<gene>
    <name evidence="3" type="ORF">BXY45_10539</name>
</gene>
<feature type="domain" description="Endonuclease/exonuclease/phosphatase" evidence="2">
    <location>
        <begin position="118"/>
        <end position="322"/>
    </location>
</feature>
<reference evidence="3 4" key="1">
    <citation type="submission" date="2018-03" db="EMBL/GenBank/DDBJ databases">
        <title>Genomic Encyclopedia of Archaeal and Bacterial Type Strains, Phase II (KMG-II): from individual species to whole genera.</title>
        <authorList>
            <person name="Goeker M."/>
        </authorList>
    </citation>
    <scope>NUCLEOTIDE SEQUENCE [LARGE SCALE GENOMIC DNA]</scope>
    <source>
        <strain evidence="3 4">DSM 44889</strain>
    </source>
</reference>
<feature type="transmembrane region" description="Helical" evidence="1">
    <location>
        <begin position="78"/>
        <end position="98"/>
    </location>
</feature>
<dbReference type="InterPro" id="IPR036691">
    <property type="entry name" value="Endo/exonu/phosph_ase_sf"/>
</dbReference>
<keyword evidence="3" id="KW-0540">Nuclease</keyword>
<evidence type="ECO:0000313" key="3">
    <source>
        <dbReference type="EMBL" id="PWJ54835.1"/>
    </source>
</evidence>
<keyword evidence="1" id="KW-1133">Transmembrane helix</keyword>
<dbReference type="GO" id="GO:0004519">
    <property type="term" value="F:endonuclease activity"/>
    <property type="evidence" value="ECO:0007669"/>
    <property type="project" value="UniProtKB-KW"/>
</dbReference>
<evidence type="ECO:0000256" key="1">
    <source>
        <dbReference type="SAM" id="Phobius"/>
    </source>
</evidence>
<proteinExistence type="predicted"/>
<keyword evidence="3" id="KW-0269">Exonuclease</keyword>
<dbReference type="Proteomes" id="UP000245469">
    <property type="component" value="Unassembled WGS sequence"/>
</dbReference>
<dbReference type="Pfam" id="PF03372">
    <property type="entry name" value="Exo_endo_phos"/>
    <property type="match status" value="1"/>
</dbReference>
<feature type="transmembrane region" description="Helical" evidence="1">
    <location>
        <begin position="36"/>
        <end position="58"/>
    </location>
</feature>
<keyword evidence="3" id="KW-0378">Hydrolase</keyword>
<evidence type="ECO:0000259" key="2">
    <source>
        <dbReference type="Pfam" id="PF03372"/>
    </source>
</evidence>
<dbReference type="AlphaFoldDB" id="A0A316AAM9"/>
<dbReference type="SUPFAM" id="SSF56219">
    <property type="entry name" value="DNase I-like"/>
    <property type="match status" value="1"/>
</dbReference>
<organism evidence="3 4">
    <name type="scientific">Quadrisphaera granulorum</name>
    <dbReference type="NCBI Taxonomy" id="317664"/>
    <lineage>
        <taxon>Bacteria</taxon>
        <taxon>Bacillati</taxon>
        <taxon>Actinomycetota</taxon>
        <taxon>Actinomycetes</taxon>
        <taxon>Kineosporiales</taxon>
        <taxon>Kineosporiaceae</taxon>
        <taxon>Quadrisphaera</taxon>
    </lineage>
</organism>
<dbReference type="EMBL" id="QGDQ01000005">
    <property type="protein sequence ID" value="PWJ54835.1"/>
    <property type="molecule type" value="Genomic_DNA"/>
</dbReference>
<dbReference type="GO" id="GO:0004527">
    <property type="term" value="F:exonuclease activity"/>
    <property type="evidence" value="ECO:0007669"/>
    <property type="project" value="UniProtKB-KW"/>
</dbReference>
<accession>A0A316AAM9</accession>
<keyword evidence="3" id="KW-0255">Endonuclease</keyword>
<name>A0A316AAM9_9ACTN</name>
<dbReference type="InterPro" id="IPR005135">
    <property type="entry name" value="Endo/exonuclease/phosphatase"/>
</dbReference>
<keyword evidence="1" id="KW-0472">Membrane</keyword>
<sequence length="332" mass="32980">MIAALVALPAVVTALPGAGGLAGWGPVVQVIPFRGVLVVALLLTAVGVLCVAEVAALLRRSRAQSTSPSRSRARNGPAAVLAGGLALAAALHGAVLVARGVAPAADVPRVAGDVVVVSLNTEFGGSSGAQIAAAVSAADADVVVLPETPQMLAQRAADALPRSYQVFTATTSPQPNHATSLLVAADLGTAAPAAAPRVTLAAVAATVPSLPGPVVAVHPLAPVPVGGAVEQWRVEVPRAVAACADAPGAIVAGDFNTTLDHPGLRDLGPCVDAAASSGAGGLGTWPSIAPALLAAPIDHVLVDDRTWRVLSTRVVVVGDSDHRGLVVHLRRR</sequence>
<keyword evidence="1" id="KW-0812">Transmembrane</keyword>
<keyword evidence="4" id="KW-1185">Reference proteome</keyword>
<protein>
    <submittedName>
        <fullName evidence="3">Endonuclease/exonuclease/phosphatase (EEP) superfamily protein YafD</fullName>
    </submittedName>
</protein>